<organism evidence="3 4">
    <name type="scientific">Phycisphaera mikurensis (strain NBRC 102666 / KCTC 22515 / FYK2301M01)</name>
    <dbReference type="NCBI Taxonomy" id="1142394"/>
    <lineage>
        <taxon>Bacteria</taxon>
        <taxon>Pseudomonadati</taxon>
        <taxon>Planctomycetota</taxon>
        <taxon>Phycisphaerae</taxon>
        <taxon>Phycisphaerales</taxon>
        <taxon>Phycisphaeraceae</taxon>
        <taxon>Phycisphaera</taxon>
    </lineage>
</organism>
<evidence type="ECO:0000256" key="1">
    <source>
        <dbReference type="SAM" id="MobiDB-lite"/>
    </source>
</evidence>
<keyword evidence="4" id="KW-1185">Reference proteome</keyword>
<evidence type="ECO:0000256" key="2">
    <source>
        <dbReference type="SAM" id="Phobius"/>
    </source>
</evidence>
<dbReference type="HOGENOM" id="CLU_030939_0_0_0"/>
<feature type="transmembrane region" description="Helical" evidence="2">
    <location>
        <begin position="329"/>
        <end position="351"/>
    </location>
</feature>
<gene>
    <name evidence="3" type="ordered locus">PSMK_09800</name>
</gene>
<evidence type="ECO:0000313" key="4">
    <source>
        <dbReference type="Proteomes" id="UP000007881"/>
    </source>
</evidence>
<name>I0ID01_PHYMF</name>
<keyword evidence="2" id="KW-0812">Transmembrane</keyword>
<sequence length="444" mass="46661">MKVWGPVVLLAAIGFAVAWSFVEPAPPAVVRIATGPDGGAYRQIAERAAASLARRGIEVELRATSGSARNADLLRRGEVDAALLQGGGFAEAGGAETLQAVVTVGFEPVLLVLRRQGDAPVVPVPLPAAAGLAEDARVAVGGAGSGTEPLARRILAGLLREGAEATPRLRVGGDAALGLLRSDDADAAFLVLAPEAPRVAAVLADPGLVVASLPQAGALARRDAALAAVTLLRGVVDPSRDLPAADVETVAAATFFAVRDDTHRAIVQLLVQAAREDATPDLLADAGTFPTLLHAPLPIADEARHFFERGPSALYRHLPFGLASALDRLAILLLPLLTLLIPLARAAPPVLRWRLRRRIYRWYTRLRAIEADAEAGHAPEGLRERLAALDDEAADTEVPLSYMEEFYNLRMHIDLLRRRLGEPGPRTAGVSGGNGRRSADAAPS</sequence>
<evidence type="ECO:0008006" key="5">
    <source>
        <dbReference type="Google" id="ProtNLM"/>
    </source>
</evidence>
<dbReference type="Gene3D" id="3.40.190.10">
    <property type="entry name" value="Periplasmic binding protein-like II"/>
    <property type="match status" value="2"/>
</dbReference>
<dbReference type="Proteomes" id="UP000007881">
    <property type="component" value="Chromosome"/>
</dbReference>
<accession>I0ID01</accession>
<dbReference type="KEGG" id="phm:PSMK_09800"/>
<dbReference type="PANTHER" id="PTHR42941:SF1">
    <property type="entry name" value="SLL1037 PROTEIN"/>
    <property type="match status" value="1"/>
</dbReference>
<reference evidence="3 4" key="1">
    <citation type="submission" date="2012-02" db="EMBL/GenBank/DDBJ databases">
        <title>Complete genome sequence of Phycisphaera mikurensis NBRC 102666.</title>
        <authorList>
            <person name="Ankai A."/>
            <person name="Hosoyama A."/>
            <person name="Terui Y."/>
            <person name="Sekine M."/>
            <person name="Fukai R."/>
            <person name="Kato Y."/>
            <person name="Nakamura S."/>
            <person name="Yamada-Narita S."/>
            <person name="Kawakoshi A."/>
            <person name="Fukunaga Y."/>
            <person name="Yamazaki S."/>
            <person name="Fujita N."/>
        </authorList>
    </citation>
    <scope>NUCLEOTIDE SEQUENCE [LARGE SCALE GENOMIC DNA]</scope>
    <source>
        <strain evidence="4">NBRC 102666 / KCTC 22515 / FYK2301M01</strain>
    </source>
</reference>
<evidence type="ECO:0000313" key="3">
    <source>
        <dbReference type="EMBL" id="BAM03139.1"/>
    </source>
</evidence>
<dbReference type="Pfam" id="PF16868">
    <property type="entry name" value="NMT1_3"/>
    <property type="match status" value="1"/>
</dbReference>
<dbReference type="AlphaFoldDB" id="I0ID01"/>
<protein>
    <recommendedName>
        <fullName evidence="5">C4-dicarboxylate ABC transporter substrate-binding protein</fullName>
    </recommendedName>
</protein>
<dbReference type="eggNOG" id="COG2358">
    <property type="taxonomic scope" value="Bacteria"/>
</dbReference>
<dbReference type="PANTHER" id="PTHR42941">
    <property type="entry name" value="SLL1037 PROTEIN"/>
    <property type="match status" value="1"/>
</dbReference>
<dbReference type="SUPFAM" id="SSF53850">
    <property type="entry name" value="Periplasmic binding protein-like II"/>
    <property type="match status" value="1"/>
</dbReference>
<feature type="region of interest" description="Disordered" evidence="1">
    <location>
        <begin position="424"/>
        <end position="444"/>
    </location>
</feature>
<dbReference type="InterPro" id="IPR011852">
    <property type="entry name" value="TRAP_TAXI"/>
</dbReference>
<keyword evidence="2" id="KW-0472">Membrane</keyword>
<keyword evidence="2" id="KW-1133">Transmembrane helix</keyword>
<dbReference type="EMBL" id="AP012338">
    <property type="protein sequence ID" value="BAM03139.1"/>
    <property type="molecule type" value="Genomic_DNA"/>
</dbReference>
<proteinExistence type="predicted"/>